<dbReference type="Proteomes" id="UP000178951">
    <property type="component" value="Unassembled WGS sequence"/>
</dbReference>
<accession>A0A1F4TRY0</accession>
<gene>
    <name evidence="1" type="ORF">A2311_04740</name>
</gene>
<organism evidence="1 2">
    <name type="scientific">candidate division WOR-1 bacterium RIFOXYB2_FULL_48_7</name>
    <dbReference type="NCBI Taxonomy" id="1802583"/>
    <lineage>
        <taxon>Bacteria</taxon>
        <taxon>Bacillati</taxon>
        <taxon>Saganbacteria</taxon>
    </lineage>
</organism>
<comment type="caution">
    <text evidence="1">The sequence shown here is derived from an EMBL/GenBank/DDBJ whole genome shotgun (WGS) entry which is preliminary data.</text>
</comment>
<dbReference type="AlphaFoldDB" id="A0A1F4TRY0"/>
<proteinExistence type="predicted"/>
<reference evidence="1 2" key="1">
    <citation type="journal article" date="2016" name="Nat. Commun.">
        <title>Thousands of microbial genomes shed light on interconnected biogeochemical processes in an aquifer system.</title>
        <authorList>
            <person name="Anantharaman K."/>
            <person name="Brown C.T."/>
            <person name="Hug L.A."/>
            <person name="Sharon I."/>
            <person name="Castelle C.J."/>
            <person name="Probst A.J."/>
            <person name="Thomas B.C."/>
            <person name="Singh A."/>
            <person name="Wilkins M.J."/>
            <person name="Karaoz U."/>
            <person name="Brodie E.L."/>
            <person name="Williams K.H."/>
            <person name="Hubbard S.S."/>
            <person name="Banfield J.F."/>
        </authorList>
    </citation>
    <scope>NUCLEOTIDE SEQUENCE [LARGE SCALE GENOMIC DNA]</scope>
</reference>
<protein>
    <submittedName>
        <fullName evidence="1">Uncharacterized protein</fullName>
    </submittedName>
</protein>
<evidence type="ECO:0000313" key="2">
    <source>
        <dbReference type="Proteomes" id="UP000178951"/>
    </source>
</evidence>
<evidence type="ECO:0000313" key="1">
    <source>
        <dbReference type="EMBL" id="OGC35475.1"/>
    </source>
</evidence>
<dbReference type="EMBL" id="MEUF01000027">
    <property type="protein sequence ID" value="OGC35475.1"/>
    <property type="molecule type" value="Genomic_DNA"/>
</dbReference>
<name>A0A1F4TRY0_UNCSA</name>
<sequence>MAGQALFIWGHMKTKNLRVIKKIVREINYYCELVARELAAEQIGTGGKQPDNYVSLNHEATELANSFSADFYDN</sequence>
<dbReference type="STRING" id="1802583.A2311_04740"/>